<keyword evidence="1" id="KW-0812">Transmembrane</keyword>
<keyword evidence="1" id="KW-0472">Membrane</keyword>
<evidence type="ECO:0000256" key="1">
    <source>
        <dbReference type="SAM" id="Phobius"/>
    </source>
</evidence>
<organism evidence="2 3">
    <name type="scientific">Neoroseomonas terrae</name>
    <dbReference type="NCBI Taxonomy" id="424799"/>
    <lineage>
        <taxon>Bacteria</taxon>
        <taxon>Pseudomonadati</taxon>
        <taxon>Pseudomonadota</taxon>
        <taxon>Alphaproteobacteria</taxon>
        <taxon>Acetobacterales</taxon>
        <taxon>Acetobacteraceae</taxon>
        <taxon>Neoroseomonas</taxon>
    </lineage>
</organism>
<dbReference type="EMBL" id="JAAEDI010000003">
    <property type="protein sequence ID" value="MBR0648652.1"/>
    <property type="molecule type" value="Genomic_DNA"/>
</dbReference>
<name>A0ABS5EC95_9PROT</name>
<feature type="transmembrane region" description="Helical" evidence="1">
    <location>
        <begin position="120"/>
        <end position="142"/>
    </location>
</feature>
<accession>A0ABS5EC95</accession>
<proteinExistence type="predicted"/>
<evidence type="ECO:0000313" key="2">
    <source>
        <dbReference type="EMBL" id="MBR0648652.1"/>
    </source>
</evidence>
<sequence length="217" mass="22736">MSGPMGEQPVQSKQPLKDAVDANSGRFEYFKQALTLGLAGLAGMAALFTDSTRVPTGGLALSFSVGAGTCLLIIVAWSAFALGTYANLLQCIALKEGLIPKIKSKAETKEPEYFAAGINLQAQVVTAALIAAGVCLVGFAAVRIFAPSTTEVEAAIAMGREMVARQTGQRAQAPELQRLELKGGAFELVFSDGRERLIVSVSSDGRKVTAFSRQPGP</sequence>
<keyword evidence="1" id="KW-1133">Transmembrane helix</keyword>
<gene>
    <name evidence="2" type="ORF">GXW78_03180</name>
</gene>
<dbReference type="RefSeq" id="WP_211866000.1">
    <property type="nucleotide sequence ID" value="NZ_JAAEDI010000003.1"/>
</dbReference>
<keyword evidence="3" id="KW-1185">Reference proteome</keyword>
<evidence type="ECO:0000313" key="3">
    <source>
        <dbReference type="Proteomes" id="UP000698752"/>
    </source>
</evidence>
<feature type="transmembrane region" description="Helical" evidence="1">
    <location>
        <begin position="29"/>
        <end position="48"/>
    </location>
</feature>
<reference evidence="3" key="1">
    <citation type="journal article" date="2021" name="Syst. Appl. Microbiol.">
        <title>Roseomonas hellenica sp. nov., isolated from roots of wild-growing Alkanna tinctoria.</title>
        <authorList>
            <person name="Rat A."/>
            <person name="Naranjo H.D."/>
            <person name="Lebbe L."/>
            <person name="Cnockaert M."/>
            <person name="Krigas N."/>
            <person name="Grigoriadou K."/>
            <person name="Maloupa E."/>
            <person name="Willems A."/>
        </authorList>
    </citation>
    <scope>NUCLEOTIDE SEQUENCE [LARGE SCALE GENOMIC DNA]</scope>
    <source>
        <strain evidence="3">LMG 31159</strain>
    </source>
</reference>
<protein>
    <submittedName>
        <fullName evidence="2">Uncharacterized protein</fullName>
    </submittedName>
</protein>
<comment type="caution">
    <text evidence="2">The sequence shown here is derived from an EMBL/GenBank/DDBJ whole genome shotgun (WGS) entry which is preliminary data.</text>
</comment>
<feature type="transmembrane region" description="Helical" evidence="1">
    <location>
        <begin position="60"/>
        <end position="80"/>
    </location>
</feature>
<dbReference type="Proteomes" id="UP000698752">
    <property type="component" value="Unassembled WGS sequence"/>
</dbReference>